<evidence type="ECO:0000256" key="1">
    <source>
        <dbReference type="SAM" id="SignalP"/>
    </source>
</evidence>
<evidence type="ECO:0000313" key="2">
    <source>
        <dbReference type="EMBL" id="MBU2713223.1"/>
    </source>
</evidence>
<protein>
    <submittedName>
        <fullName evidence="2">Uncharacterized protein</fullName>
    </submittedName>
</protein>
<name>A0ABS5ZHF5_9GAMM</name>
<dbReference type="EMBL" id="JAGSOY010000067">
    <property type="protein sequence ID" value="MBU2713223.1"/>
    <property type="molecule type" value="Genomic_DNA"/>
</dbReference>
<reference evidence="2 3" key="1">
    <citation type="submission" date="2021-04" db="EMBL/GenBank/DDBJ databases">
        <authorList>
            <person name="Pira H."/>
            <person name="Risdian C."/>
            <person name="Wink J."/>
        </authorList>
    </citation>
    <scope>NUCLEOTIDE SEQUENCE [LARGE SCALE GENOMIC DNA]</scope>
    <source>
        <strain evidence="2 3">WH53</strain>
    </source>
</reference>
<evidence type="ECO:0000313" key="3">
    <source>
        <dbReference type="Proteomes" id="UP000690515"/>
    </source>
</evidence>
<dbReference type="RefSeq" id="WP_215821511.1">
    <property type="nucleotide sequence ID" value="NZ_JAGSOY010000067.1"/>
</dbReference>
<feature type="signal peptide" evidence="1">
    <location>
        <begin position="1"/>
        <end position="22"/>
    </location>
</feature>
<dbReference type="Proteomes" id="UP000690515">
    <property type="component" value="Unassembled WGS sequence"/>
</dbReference>
<gene>
    <name evidence="2" type="ORF">KCG35_19325</name>
</gene>
<sequence length="103" mass="11779">MLRRQFLTTLVTCSTLSTPLIATLFTQSTTADTPLQENAALSISIEYLRNTPFDQRIRIKYLSPWLGCCTSHVVSFRDPEPHPPGFASYFHRHWIHKSNLLSS</sequence>
<comment type="caution">
    <text evidence="2">The sequence shown here is derived from an EMBL/GenBank/DDBJ whole genome shotgun (WGS) entry which is preliminary data.</text>
</comment>
<keyword evidence="3" id="KW-1185">Reference proteome</keyword>
<accession>A0ABS5ZHF5</accession>
<organism evidence="2 3">
    <name type="scientific">Zooshikella harenae</name>
    <dbReference type="NCBI Taxonomy" id="2827238"/>
    <lineage>
        <taxon>Bacteria</taxon>
        <taxon>Pseudomonadati</taxon>
        <taxon>Pseudomonadota</taxon>
        <taxon>Gammaproteobacteria</taxon>
        <taxon>Oceanospirillales</taxon>
        <taxon>Zooshikellaceae</taxon>
        <taxon>Zooshikella</taxon>
    </lineage>
</organism>
<keyword evidence="1" id="KW-0732">Signal</keyword>
<proteinExistence type="predicted"/>
<feature type="chain" id="PRO_5046425883" evidence="1">
    <location>
        <begin position="23"/>
        <end position="103"/>
    </location>
</feature>